<organism evidence="1">
    <name type="scientific">marine metagenome</name>
    <dbReference type="NCBI Taxonomy" id="408172"/>
    <lineage>
        <taxon>unclassified sequences</taxon>
        <taxon>metagenomes</taxon>
        <taxon>ecological metagenomes</taxon>
    </lineage>
</organism>
<evidence type="ECO:0000313" key="1">
    <source>
        <dbReference type="EMBL" id="SVD27086.1"/>
    </source>
</evidence>
<dbReference type="AlphaFoldDB" id="A0A382TYF0"/>
<protein>
    <submittedName>
        <fullName evidence="1">Uncharacterized protein</fullName>
    </submittedName>
</protein>
<gene>
    <name evidence="1" type="ORF">METZ01_LOCUS379940</name>
</gene>
<dbReference type="EMBL" id="UINC01140123">
    <property type="protein sequence ID" value="SVD27086.1"/>
    <property type="molecule type" value="Genomic_DNA"/>
</dbReference>
<name>A0A382TYF0_9ZZZZ</name>
<reference evidence="1" key="1">
    <citation type="submission" date="2018-05" db="EMBL/GenBank/DDBJ databases">
        <authorList>
            <person name="Lanie J.A."/>
            <person name="Ng W.-L."/>
            <person name="Kazmierczak K.M."/>
            <person name="Andrzejewski T.M."/>
            <person name="Davidsen T.M."/>
            <person name="Wayne K.J."/>
            <person name="Tettelin H."/>
            <person name="Glass J.I."/>
            <person name="Rusch D."/>
            <person name="Podicherti R."/>
            <person name="Tsui H.-C.T."/>
            <person name="Winkler M.E."/>
        </authorList>
    </citation>
    <scope>NUCLEOTIDE SEQUENCE</scope>
</reference>
<sequence length="67" mass="8023">MVAIAFSLSAFSQIYKLEVHDEITVWCIKDYVFVKHNNDGFVQYMESHRRHYQTLRATTCDEYKEDT</sequence>
<proteinExistence type="predicted"/>
<accession>A0A382TYF0</accession>